<comment type="similarity">
    <text evidence="2">Belongs to the archaeal/bacterial/fungal opsin family.</text>
</comment>
<dbReference type="Pfam" id="PF01036">
    <property type="entry name" value="Bac_rhodopsin"/>
    <property type="match status" value="1"/>
</dbReference>
<dbReference type="RefSeq" id="WP_354009683.1">
    <property type="nucleotide sequence ID" value="NZ_JBEWTA010000001.1"/>
</dbReference>
<keyword evidence="5 11" id="KW-0812">Transmembrane</keyword>
<evidence type="ECO:0000256" key="3">
    <source>
        <dbReference type="ARBA" id="ARBA00022543"/>
    </source>
</evidence>
<feature type="transmembrane region" description="Helical" evidence="11">
    <location>
        <begin position="81"/>
        <end position="99"/>
    </location>
</feature>
<dbReference type="Proteomes" id="UP001549366">
    <property type="component" value="Unassembled WGS sequence"/>
</dbReference>
<dbReference type="PIRSF" id="PIRSF038142">
    <property type="entry name" value="Rhodopsin_bac_prd"/>
    <property type="match status" value="1"/>
</dbReference>
<dbReference type="CDD" id="cd15242">
    <property type="entry name" value="7tm_Proteorhodopsin"/>
    <property type="match status" value="1"/>
</dbReference>
<feature type="transmembrane region" description="Helical" evidence="11">
    <location>
        <begin position="210"/>
        <end position="228"/>
    </location>
</feature>
<dbReference type="PROSITE" id="PS00950">
    <property type="entry name" value="BACTERIAL_OPSIN_1"/>
    <property type="match status" value="1"/>
</dbReference>
<name>A0ABV2SCY6_9GAMM</name>
<feature type="transmembrane region" description="Helical" evidence="11">
    <location>
        <begin position="43"/>
        <end position="61"/>
    </location>
</feature>
<protein>
    <submittedName>
        <fullName evidence="12">Bacteriorhodopsin</fullName>
    </submittedName>
</protein>
<keyword evidence="6" id="KW-0681">Retinal protein</keyword>
<dbReference type="InterPro" id="IPR017402">
    <property type="entry name" value="Proteorhodopsin"/>
</dbReference>
<evidence type="ECO:0000256" key="7">
    <source>
        <dbReference type="ARBA" id="ARBA00022989"/>
    </source>
</evidence>
<evidence type="ECO:0000256" key="8">
    <source>
        <dbReference type="ARBA" id="ARBA00022991"/>
    </source>
</evidence>
<reference evidence="12 13" key="1">
    <citation type="submission" date="2024-06" db="EMBL/GenBank/DDBJ databases">
        <title>Genomic Encyclopedia of Type Strains, Phase V (KMG-V): Genome sequencing to study the core and pangenomes of soil and plant-associated prokaryotes.</title>
        <authorList>
            <person name="Whitman W."/>
        </authorList>
    </citation>
    <scope>NUCLEOTIDE SEQUENCE [LARGE SCALE GENOMIC DNA]</scope>
    <source>
        <strain evidence="12 13">NE40</strain>
    </source>
</reference>
<evidence type="ECO:0000256" key="1">
    <source>
        <dbReference type="ARBA" id="ARBA00004141"/>
    </source>
</evidence>
<feature type="transmembrane region" description="Helical" evidence="11">
    <location>
        <begin position="12"/>
        <end position="31"/>
    </location>
</feature>
<keyword evidence="7 11" id="KW-1133">Transmembrane helix</keyword>
<evidence type="ECO:0000313" key="13">
    <source>
        <dbReference type="Proteomes" id="UP001549366"/>
    </source>
</evidence>
<keyword evidence="10" id="KW-0675">Receptor</keyword>
<dbReference type="SUPFAM" id="SSF81321">
    <property type="entry name" value="Family A G protein-coupled receptor-like"/>
    <property type="match status" value="1"/>
</dbReference>
<sequence>MKDILLQPNDYVGVSFWLLSAAMSAATLFFFMERDRAVGKWKTSLSVAALVTGISAIHYFYMRNVWVVTGESPTTYRYIDWFLTVPLQITEFFLILSAVTTVRGALFWKLLFASLAMLLLGYFGEIHIMNVWLAFILSTSAWLYIIYEIFAGEAGRINANKGSRASQKAFAALRAIVTFGWAIYPVGYVVGYTGAGSEEWLNSIYNLADFVNKIAFGVVIWAAATSYTESTK</sequence>
<keyword evidence="9 11" id="KW-0472">Membrane</keyword>
<dbReference type="InterPro" id="IPR018229">
    <property type="entry name" value="Rhodopsin_retinal_BS"/>
</dbReference>
<feature type="transmembrane region" description="Helical" evidence="11">
    <location>
        <begin position="171"/>
        <end position="190"/>
    </location>
</feature>
<keyword evidence="8" id="KW-0157">Chromophore</keyword>
<evidence type="ECO:0000256" key="6">
    <source>
        <dbReference type="ARBA" id="ARBA00022925"/>
    </source>
</evidence>
<keyword evidence="3" id="KW-0600">Photoreceptor protein</keyword>
<evidence type="ECO:0000256" key="11">
    <source>
        <dbReference type="SAM" id="Phobius"/>
    </source>
</evidence>
<dbReference type="SMART" id="SM01021">
    <property type="entry name" value="Bac_rhodopsin"/>
    <property type="match status" value="1"/>
</dbReference>
<comment type="caution">
    <text evidence="12">The sequence shown here is derived from an EMBL/GenBank/DDBJ whole genome shotgun (WGS) entry which is preliminary data.</text>
</comment>
<comment type="subcellular location">
    <subcellularLocation>
        <location evidence="1">Membrane</location>
        <topology evidence="1">Multi-pass membrane protein</topology>
    </subcellularLocation>
</comment>
<feature type="transmembrane region" description="Helical" evidence="11">
    <location>
        <begin position="106"/>
        <end position="123"/>
    </location>
</feature>
<evidence type="ECO:0000256" key="4">
    <source>
        <dbReference type="ARBA" id="ARBA00022606"/>
    </source>
</evidence>
<dbReference type="Gene3D" id="1.20.1070.10">
    <property type="entry name" value="Rhodopsin 7-helix transmembrane proteins"/>
    <property type="match status" value="1"/>
</dbReference>
<evidence type="ECO:0000256" key="10">
    <source>
        <dbReference type="ARBA" id="ARBA00023170"/>
    </source>
</evidence>
<keyword evidence="4" id="KW-0716">Sensory transduction</keyword>
<dbReference type="EMBL" id="JBEWTB010000002">
    <property type="protein sequence ID" value="MET4755239.1"/>
    <property type="molecule type" value="Genomic_DNA"/>
</dbReference>
<evidence type="ECO:0000256" key="2">
    <source>
        <dbReference type="ARBA" id="ARBA00008130"/>
    </source>
</evidence>
<dbReference type="PANTHER" id="PTHR28286:SF2">
    <property type="entry name" value="BACTERIORHODOPSIN _OPSIN, NOPA (EUROFUNG)"/>
    <property type="match status" value="1"/>
</dbReference>
<dbReference type="PANTHER" id="PTHR28286">
    <property type="match status" value="1"/>
</dbReference>
<accession>A0ABV2SCY6</accession>
<proteinExistence type="inferred from homology"/>
<keyword evidence="13" id="KW-1185">Reference proteome</keyword>
<feature type="transmembrane region" description="Helical" evidence="11">
    <location>
        <begin position="129"/>
        <end position="150"/>
    </location>
</feature>
<evidence type="ECO:0000313" key="12">
    <source>
        <dbReference type="EMBL" id="MET4755239.1"/>
    </source>
</evidence>
<evidence type="ECO:0000256" key="9">
    <source>
        <dbReference type="ARBA" id="ARBA00023136"/>
    </source>
</evidence>
<evidence type="ECO:0000256" key="5">
    <source>
        <dbReference type="ARBA" id="ARBA00022692"/>
    </source>
</evidence>
<dbReference type="InterPro" id="IPR001425">
    <property type="entry name" value="Arc/bac/fun_rhodopsins"/>
</dbReference>
<gene>
    <name evidence="12" type="ORF">V5J35_000431</name>
</gene>
<organism evidence="12 13">
    <name type="scientific">Endozoicomonas lisbonensis</name>
    <dbReference type="NCBI Taxonomy" id="3120522"/>
    <lineage>
        <taxon>Bacteria</taxon>
        <taxon>Pseudomonadati</taxon>
        <taxon>Pseudomonadota</taxon>
        <taxon>Gammaproteobacteria</taxon>
        <taxon>Oceanospirillales</taxon>
        <taxon>Endozoicomonadaceae</taxon>
        <taxon>Endozoicomonas</taxon>
    </lineage>
</organism>